<dbReference type="Proteomes" id="UP001054837">
    <property type="component" value="Unassembled WGS sequence"/>
</dbReference>
<keyword evidence="2" id="KW-1185">Reference proteome</keyword>
<organism evidence="1 2">
    <name type="scientific">Caerostris darwini</name>
    <dbReference type="NCBI Taxonomy" id="1538125"/>
    <lineage>
        <taxon>Eukaryota</taxon>
        <taxon>Metazoa</taxon>
        <taxon>Ecdysozoa</taxon>
        <taxon>Arthropoda</taxon>
        <taxon>Chelicerata</taxon>
        <taxon>Arachnida</taxon>
        <taxon>Araneae</taxon>
        <taxon>Araneomorphae</taxon>
        <taxon>Entelegynae</taxon>
        <taxon>Araneoidea</taxon>
        <taxon>Araneidae</taxon>
        <taxon>Caerostris</taxon>
    </lineage>
</organism>
<sequence length="129" mass="14969">MLYPLTPLREIQKDLRRISLQKPVPRLLRESDRTTMAARSITERDFWRKPCINHTLRVFCDGGFSNWDLDLMKPEPRLRESDRITIAARSITERDFWLSRMGQNGAGNHASTIHCVFSVKAGFQIVIQA</sequence>
<evidence type="ECO:0000313" key="2">
    <source>
        <dbReference type="Proteomes" id="UP001054837"/>
    </source>
</evidence>
<protein>
    <submittedName>
        <fullName evidence="1">Uncharacterized protein</fullName>
    </submittedName>
</protein>
<dbReference type="AlphaFoldDB" id="A0AAV4PF64"/>
<evidence type="ECO:0000313" key="1">
    <source>
        <dbReference type="EMBL" id="GIX95815.1"/>
    </source>
</evidence>
<proteinExistence type="predicted"/>
<name>A0AAV4PF64_9ARAC</name>
<gene>
    <name evidence="1" type="ORF">CDAR_289181</name>
</gene>
<reference evidence="1 2" key="1">
    <citation type="submission" date="2021-06" db="EMBL/GenBank/DDBJ databases">
        <title>Caerostris darwini draft genome.</title>
        <authorList>
            <person name="Kono N."/>
            <person name="Arakawa K."/>
        </authorList>
    </citation>
    <scope>NUCLEOTIDE SEQUENCE [LARGE SCALE GENOMIC DNA]</scope>
</reference>
<comment type="caution">
    <text evidence="1">The sequence shown here is derived from an EMBL/GenBank/DDBJ whole genome shotgun (WGS) entry which is preliminary data.</text>
</comment>
<accession>A0AAV4PF64</accession>
<dbReference type="EMBL" id="BPLQ01002817">
    <property type="protein sequence ID" value="GIX95815.1"/>
    <property type="molecule type" value="Genomic_DNA"/>
</dbReference>